<evidence type="ECO:0000256" key="1">
    <source>
        <dbReference type="ARBA" id="ARBA00022729"/>
    </source>
</evidence>
<dbReference type="EMBL" id="QJJS01000009">
    <property type="protein sequence ID" value="PXW95446.1"/>
    <property type="molecule type" value="Genomic_DNA"/>
</dbReference>
<evidence type="ECO:0000313" key="5">
    <source>
        <dbReference type="Proteomes" id="UP000247811"/>
    </source>
</evidence>
<dbReference type="PANTHER" id="PTHR47197:SF3">
    <property type="entry name" value="DIHYDRO-HEME D1 DEHYDROGENASE"/>
    <property type="match status" value="1"/>
</dbReference>
<feature type="domain" description="YNCE-like beta-propeller" evidence="3">
    <location>
        <begin position="277"/>
        <end position="345"/>
    </location>
</feature>
<dbReference type="InterPro" id="IPR011048">
    <property type="entry name" value="Haem_d1_sf"/>
</dbReference>
<dbReference type="PANTHER" id="PTHR47197">
    <property type="entry name" value="PROTEIN NIRF"/>
    <property type="match status" value="1"/>
</dbReference>
<dbReference type="AlphaFoldDB" id="A0A318GZB2"/>
<dbReference type="SUPFAM" id="SSF51004">
    <property type="entry name" value="C-terminal (heme d1) domain of cytochrome cd1-nitrite reductase"/>
    <property type="match status" value="1"/>
</dbReference>
<dbReference type="InterPro" id="IPR011964">
    <property type="entry name" value="YVTN_b-propeller_repeat"/>
</dbReference>
<dbReference type="InterPro" id="IPR015943">
    <property type="entry name" value="WD40/YVTN_repeat-like_dom_sf"/>
</dbReference>
<keyword evidence="5" id="KW-1185">Reference proteome</keyword>
<evidence type="ECO:0000313" key="4">
    <source>
        <dbReference type="EMBL" id="PXW95446.1"/>
    </source>
</evidence>
<name>A0A318GZB2_9BURK</name>
<gene>
    <name evidence="4" type="ORF">C7444_10914</name>
</gene>
<evidence type="ECO:0000259" key="3">
    <source>
        <dbReference type="Pfam" id="PF21783"/>
    </source>
</evidence>
<dbReference type="Pfam" id="PF21783">
    <property type="entry name" value="YNCE"/>
    <property type="match status" value="1"/>
</dbReference>
<sequence>MNIRNYPMRFTLLSACLALGGISAALAAPKVYVANETDGTVSVIATDTRQTVRTVTVGAGAHNVQATADGQRVWVTNNGTPPADAGHAGHQGMSGAAHAAMTTPGEVWAIDTATDTVVGKVPVGKHPAHVVVSPDGRWVYVANGSDNTVSVVDAAAMKEVATIATGAFPHGIRLSPDGRQAYVANLKGGTVSVIDTASRQQVASIPVGRGPAQVGFTGDGRLAFVSLSQEDRVAVIDPKTHEVVRKVPVGDGPIQLFATPDSQRLLVANQGSRKNPGRTVSVIDLTSFKVTASIRTGRGAHGVVVDADGRQAYVSNLYDNTVTVIDLVAHKPVATVPVGAGPNGISVTP</sequence>
<reference evidence="4 5" key="1">
    <citation type="submission" date="2018-05" db="EMBL/GenBank/DDBJ databases">
        <title>Genomic Encyclopedia of Type Strains, Phase IV (KMG-IV): sequencing the most valuable type-strain genomes for metagenomic binning, comparative biology and taxonomic classification.</title>
        <authorList>
            <person name="Goeker M."/>
        </authorList>
    </citation>
    <scope>NUCLEOTIDE SEQUENCE [LARGE SCALE GENOMIC DNA]</scope>
    <source>
        <strain evidence="4 5">DSM 566</strain>
    </source>
</reference>
<dbReference type="InterPro" id="IPR048433">
    <property type="entry name" value="YNCE-like_beta-prop"/>
</dbReference>
<dbReference type="Gene3D" id="2.130.10.10">
    <property type="entry name" value="YVTN repeat-like/Quinoprotein amine dehydrogenase"/>
    <property type="match status" value="4"/>
</dbReference>
<keyword evidence="1 2" id="KW-0732">Signal</keyword>
<feature type="signal peptide" evidence="2">
    <location>
        <begin position="1"/>
        <end position="27"/>
    </location>
</feature>
<evidence type="ECO:0000256" key="2">
    <source>
        <dbReference type="SAM" id="SignalP"/>
    </source>
</evidence>
<proteinExistence type="predicted"/>
<comment type="caution">
    <text evidence="4">The sequence shown here is derived from an EMBL/GenBank/DDBJ whole genome shotgun (WGS) entry which is preliminary data.</text>
</comment>
<protein>
    <submittedName>
        <fullName evidence="4">YVTN family beta-propeller protein</fullName>
    </submittedName>
</protein>
<dbReference type="Pfam" id="PF02239">
    <property type="entry name" value="Cytochrom_D1"/>
    <property type="match status" value="1"/>
</dbReference>
<dbReference type="InterPro" id="IPR051200">
    <property type="entry name" value="Host-pathogen_enzymatic-act"/>
</dbReference>
<dbReference type="Proteomes" id="UP000247811">
    <property type="component" value="Unassembled WGS sequence"/>
</dbReference>
<dbReference type="RefSeq" id="WP_244908973.1">
    <property type="nucleotide sequence ID" value="NZ_QJJS01000009.1"/>
</dbReference>
<dbReference type="NCBIfam" id="TIGR02276">
    <property type="entry name" value="beta_rpt_yvtn"/>
    <property type="match status" value="3"/>
</dbReference>
<feature type="chain" id="PRO_5016367875" evidence="2">
    <location>
        <begin position="28"/>
        <end position="349"/>
    </location>
</feature>
<organism evidence="4 5">
    <name type="scientific">Sphaerotilus hippei</name>
    <dbReference type="NCBI Taxonomy" id="744406"/>
    <lineage>
        <taxon>Bacteria</taxon>
        <taxon>Pseudomonadati</taxon>
        <taxon>Pseudomonadota</taxon>
        <taxon>Betaproteobacteria</taxon>
        <taxon>Burkholderiales</taxon>
        <taxon>Sphaerotilaceae</taxon>
        <taxon>Sphaerotilus</taxon>
    </lineage>
</organism>
<accession>A0A318GZB2</accession>